<dbReference type="GeneID" id="115747770"/>
<dbReference type="AlphaFoldDB" id="A0A8B8Q0G7"/>
<dbReference type="PANTHER" id="PTHR46344">
    <property type="entry name" value="OS02G0202900 PROTEIN"/>
    <property type="match status" value="1"/>
</dbReference>
<dbReference type="RefSeq" id="XP_030539913.1">
    <property type="nucleotide sequence ID" value="XM_030684053.1"/>
</dbReference>
<dbReference type="Pfam" id="PF01344">
    <property type="entry name" value="Kelch_1"/>
    <property type="match status" value="1"/>
</dbReference>
<keyword evidence="2" id="KW-0677">Repeat</keyword>
<evidence type="ECO:0000256" key="2">
    <source>
        <dbReference type="ARBA" id="ARBA00022737"/>
    </source>
</evidence>
<protein>
    <submittedName>
        <fullName evidence="4 5">F-box/kelch-repeat protein At1g16250</fullName>
    </submittedName>
</protein>
<keyword evidence="1" id="KW-0880">Kelch repeat</keyword>
<dbReference type="RefSeq" id="XP_030539912.1">
    <property type="nucleotide sequence ID" value="XM_030684052.1"/>
</dbReference>
<dbReference type="OrthoDB" id="45365at2759"/>
<organism evidence="3 4">
    <name type="scientific">Rhodamnia argentea</name>
    <dbReference type="NCBI Taxonomy" id="178133"/>
    <lineage>
        <taxon>Eukaryota</taxon>
        <taxon>Viridiplantae</taxon>
        <taxon>Streptophyta</taxon>
        <taxon>Embryophyta</taxon>
        <taxon>Tracheophyta</taxon>
        <taxon>Spermatophyta</taxon>
        <taxon>Magnoliopsida</taxon>
        <taxon>eudicotyledons</taxon>
        <taxon>Gunneridae</taxon>
        <taxon>Pentapetalae</taxon>
        <taxon>rosids</taxon>
        <taxon>malvids</taxon>
        <taxon>Myrtales</taxon>
        <taxon>Myrtaceae</taxon>
        <taxon>Myrtoideae</taxon>
        <taxon>Myrteae</taxon>
        <taxon>Australasian group</taxon>
        <taxon>Rhodamnia</taxon>
    </lineage>
</organism>
<keyword evidence="3" id="KW-1185">Reference proteome</keyword>
<reference evidence="3" key="2">
    <citation type="submission" date="2025-05" db="UniProtKB">
        <authorList>
            <consortium name="RefSeq"/>
        </authorList>
    </citation>
    <scope>NUCLEOTIDE SEQUENCE [LARGE SCALE GENOMIC DNA]</scope>
</reference>
<dbReference type="Gene3D" id="2.120.10.80">
    <property type="entry name" value="Kelch-type beta propeller"/>
    <property type="match status" value="1"/>
</dbReference>
<reference evidence="4" key="1">
    <citation type="submission" date="2025-04" db="UniProtKB">
        <authorList>
            <consortium name="RefSeq"/>
        </authorList>
    </citation>
    <scope>IDENTIFICATION</scope>
</reference>
<gene>
    <name evidence="4 5" type="primary">LOC115747770</name>
</gene>
<evidence type="ECO:0000313" key="5">
    <source>
        <dbReference type="RefSeq" id="XP_030539913.1"/>
    </source>
</evidence>
<dbReference type="InterPro" id="IPR015915">
    <property type="entry name" value="Kelch-typ_b-propeller"/>
</dbReference>
<evidence type="ECO:0000313" key="3">
    <source>
        <dbReference type="Proteomes" id="UP000827889"/>
    </source>
</evidence>
<accession>A0A8B8Q0G7</accession>
<dbReference type="InterPro" id="IPR006652">
    <property type="entry name" value="Kelch_1"/>
</dbReference>
<dbReference type="PANTHER" id="PTHR46344:SF28">
    <property type="entry name" value="F-BOX DOMAIN-CONTAINING PROTEIN"/>
    <property type="match status" value="1"/>
</dbReference>
<dbReference type="SMART" id="SM00612">
    <property type="entry name" value="Kelch"/>
    <property type="match status" value="2"/>
</dbReference>
<dbReference type="SUPFAM" id="SSF117281">
    <property type="entry name" value="Kelch motif"/>
    <property type="match status" value="1"/>
</dbReference>
<proteinExistence type="predicted"/>
<sequence length="386" mass="43322">MESPHEPIIPGLPDDLALRCLARVSHGFQGLLETVSKKWREVTRGMEYANFKAREGWSGDWLFVLTEGSDNQWVAYDPEADRWHPIPKMPRMHPDWKHTGFSCVCVGDRFLVIGGAYASSDPGYPHQKPIITNDVYQFDPFRKGWTMVSSMQTPRSHFACCVISGKVYVAGGRNLSCPRGLTLAECYNPLSNKWEELPPMPNPQMDCIGLSYNGKFHVLSDQVGLLDQNSSEVFCPLSGLWNTVEDNWPFSRAMQVAVQVIENDRVYTIVDWGESLIKTRDTAKGEWYNVGKVPSVFLPVHSRPLEVFDYGFAGLGHELYVLGGKVLKWEESGAGRFDIVKLGLVRVCDPSKFPLKWRETRPMCLTASGSILGCASLKENSVLQLG</sequence>
<dbReference type="KEGG" id="rarg:115747770"/>
<evidence type="ECO:0000313" key="4">
    <source>
        <dbReference type="RefSeq" id="XP_030539912.1"/>
    </source>
</evidence>
<dbReference type="Proteomes" id="UP000827889">
    <property type="component" value="Chromosome 1"/>
</dbReference>
<evidence type="ECO:0000256" key="1">
    <source>
        <dbReference type="ARBA" id="ARBA00022441"/>
    </source>
</evidence>
<name>A0A8B8Q0G7_9MYRT</name>